<dbReference type="Pfam" id="PF00403">
    <property type="entry name" value="HMA"/>
    <property type="match status" value="1"/>
</dbReference>
<dbReference type="EMBL" id="CAADFG010000099">
    <property type="protein sequence ID" value="VFJ96131.1"/>
    <property type="molecule type" value="Genomic_DNA"/>
</dbReference>
<reference evidence="3" key="1">
    <citation type="submission" date="2019-02" db="EMBL/GenBank/DDBJ databases">
        <authorList>
            <person name="Gruber-Vodicka R. H."/>
            <person name="Seah K. B. B."/>
        </authorList>
    </citation>
    <scope>NUCLEOTIDE SEQUENCE</scope>
    <source>
        <strain evidence="4">BECK_SA2B12</strain>
        <strain evidence="2">BECK_SA2B15</strain>
        <strain evidence="3">BECK_SA2B20</strain>
    </source>
</reference>
<proteinExistence type="predicted"/>
<dbReference type="InterPro" id="IPR036163">
    <property type="entry name" value="HMA_dom_sf"/>
</dbReference>
<evidence type="ECO:0000259" key="1">
    <source>
        <dbReference type="PROSITE" id="PS50846"/>
    </source>
</evidence>
<dbReference type="Gene3D" id="3.30.70.100">
    <property type="match status" value="1"/>
</dbReference>
<sequence>MTSPQCDPPVKRTIRVTGMSRVECEQAIQRGLNDLPGVHEARADHRTGRVKVAYDLDSTRIRTVEEKLVALGYPLADGFWARQKRRWVHFTEQNRRDNLAQQGHCCSKTPL</sequence>
<dbReference type="SUPFAM" id="SSF55008">
    <property type="entry name" value="HMA, heavy metal-associated domain"/>
    <property type="match status" value="1"/>
</dbReference>
<dbReference type="PROSITE" id="PS50846">
    <property type="entry name" value="HMA_2"/>
    <property type="match status" value="1"/>
</dbReference>
<dbReference type="AlphaFoldDB" id="A0A450UWE1"/>
<evidence type="ECO:0000313" key="2">
    <source>
        <dbReference type="EMBL" id="VFJ96131.1"/>
    </source>
</evidence>
<dbReference type="EMBL" id="CAADFI010000099">
    <property type="protein sequence ID" value="VFJ96842.1"/>
    <property type="molecule type" value="Genomic_DNA"/>
</dbReference>
<name>A0A450UWE1_9GAMM</name>
<evidence type="ECO:0000313" key="3">
    <source>
        <dbReference type="EMBL" id="VFJ96842.1"/>
    </source>
</evidence>
<gene>
    <name evidence="2" type="ORF">BECKH772A_GA0070896_100993</name>
    <name evidence="3" type="ORF">BECKH772B_GA0070898_100994</name>
    <name evidence="4" type="ORF">BECKH772C_GA0070978_100963</name>
</gene>
<accession>A0A450UWE1</accession>
<dbReference type="CDD" id="cd00371">
    <property type="entry name" value="HMA"/>
    <property type="match status" value="1"/>
</dbReference>
<dbReference type="EMBL" id="CAADFJ010000096">
    <property type="protein sequence ID" value="VFK02615.1"/>
    <property type="molecule type" value="Genomic_DNA"/>
</dbReference>
<dbReference type="InterPro" id="IPR006121">
    <property type="entry name" value="HMA_dom"/>
</dbReference>
<evidence type="ECO:0000313" key="4">
    <source>
        <dbReference type="EMBL" id="VFK02615.1"/>
    </source>
</evidence>
<dbReference type="GO" id="GO:0046872">
    <property type="term" value="F:metal ion binding"/>
    <property type="evidence" value="ECO:0007669"/>
    <property type="project" value="InterPro"/>
</dbReference>
<protein>
    <submittedName>
        <fullName evidence="3">Copper chaperone CopZ</fullName>
    </submittedName>
</protein>
<organism evidence="3">
    <name type="scientific">Candidatus Kentrum eta</name>
    <dbReference type="NCBI Taxonomy" id="2126337"/>
    <lineage>
        <taxon>Bacteria</taxon>
        <taxon>Pseudomonadati</taxon>
        <taxon>Pseudomonadota</taxon>
        <taxon>Gammaproteobacteria</taxon>
        <taxon>Candidatus Kentrum</taxon>
    </lineage>
</organism>
<feature type="domain" description="HMA" evidence="1">
    <location>
        <begin position="10"/>
        <end position="76"/>
    </location>
</feature>